<dbReference type="AlphaFoldDB" id="A0A9N9INT5"/>
<proteinExistence type="predicted"/>
<evidence type="ECO:0000313" key="2">
    <source>
        <dbReference type="Proteomes" id="UP000789759"/>
    </source>
</evidence>
<keyword evidence="2" id="KW-1185">Reference proteome</keyword>
<reference evidence="1" key="1">
    <citation type="submission" date="2021-06" db="EMBL/GenBank/DDBJ databases">
        <authorList>
            <person name="Kallberg Y."/>
            <person name="Tangrot J."/>
            <person name="Rosling A."/>
        </authorList>
    </citation>
    <scope>NUCLEOTIDE SEQUENCE</scope>
    <source>
        <strain evidence="1">FL966</strain>
    </source>
</reference>
<dbReference type="Proteomes" id="UP000789759">
    <property type="component" value="Unassembled WGS sequence"/>
</dbReference>
<organism evidence="1 2">
    <name type="scientific">Cetraspora pellucida</name>
    <dbReference type="NCBI Taxonomy" id="1433469"/>
    <lineage>
        <taxon>Eukaryota</taxon>
        <taxon>Fungi</taxon>
        <taxon>Fungi incertae sedis</taxon>
        <taxon>Mucoromycota</taxon>
        <taxon>Glomeromycotina</taxon>
        <taxon>Glomeromycetes</taxon>
        <taxon>Diversisporales</taxon>
        <taxon>Gigasporaceae</taxon>
        <taxon>Cetraspora</taxon>
    </lineage>
</organism>
<gene>
    <name evidence="1" type="ORF">CPELLU_LOCUS14325</name>
</gene>
<feature type="non-terminal residue" evidence="1">
    <location>
        <position position="1"/>
    </location>
</feature>
<comment type="caution">
    <text evidence="1">The sequence shown here is derived from an EMBL/GenBank/DDBJ whole genome shotgun (WGS) entry which is preliminary data.</text>
</comment>
<sequence>GMQERSAKRSNSEDCESKRLGVHGEMCVKAIGNVRNSLKKIFINRR</sequence>
<dbReference type="EMBL" id="CAJVQA010016800">
    <property type="protein sequence ID" value="CAG8745106.1"/>
    <property type="molecule type" value="Genomic_DNA"/>
</dbReference>
<name>A0A9N9INT5_9GLOM</name>
<evidence type="ECO:0000313" key="1">
    <source>
        <dbReference type="EMBL" id="CAG8745106.1"/>
    </source>
</evidence>
<accession>A0A9N9INT5</accession>
<protein>
    <submittedName>
        <fullName evidence="1">10921_t:CDS:1</fullName>
    </submittedName>
</protein>